<dbReference type="InterPro" id="IPR018389">
    <property type="entry name" value="DctP_fam"/>
</dbReference>
<dbReference type="InterPro" id="IPR004682">
    <property type="entry name" value="TRAP_DctP"/>
</dbReference>
<gene>
    <name evidence="3" type="ORF">BWK72_13935</name>
</gene>
<dbReference type="Proteomes" id="UP000192505">
    <property type="component" value="Unassembled WGS sequence"/>
</dbReference>
<dbReference type="PANTHER" id="PTHR33376">
    <property type="match status" value="1"/>
</dbReference>
<dbReference type="Pfam" id="PF03480">
    <property type="entry name" value="DctP"/>
    <property type="match status" value="1"/>
</dbReference>
<dbReference type="NCBIfam" id="TIGR00787">
    <property type="entry name" value="dctP"/>
    <property type="match status" value="1"/>
</dbReference>
<dbReference type="SUPFAM" id="SSF53850">
    <property type="entry name" value="Periplasmic binding protein-like II"/>
    <property type="match status" value="1"/>
</dbReference>
<dbReference type="PIRSF" id="PIRSF006470">
    <property type="entry name" value="DctB"/>
    <property type="match status" value="1"/>
</dbReference>
<protein>
    <submittedName>
        <fullName evidence="3">C4-dicarboxylate ABC transporter</fullName>
    </submittedName>
</protein>
<dbReference type="EMBL" id="MTEI01000009">
    <property type="protein sequence ID" value="OQW87304.1"/>
    <property type="molecule type" value="Genomic_DNA"/>
</dbReference>
<reference evidence="3 4" key="1">
    <citation type="submission" date="2017-01" db="EMBL/GenBank/DDBJ databases">
        <title>Novel large sulfur bacteria in the metagenomes of groundwater-fed chemosynthetic microbial mats in the Lake Huron basin.</title>
        <authorList>
            <person name="Sharrar A.M."/>
            <person name="Flood B.E."/>
            <person name="Bailey J.V."/>
            <person name="Jones D.S."/>
            <person name="Biddanda B."/>
            <person name="Ruberg S.A."/>
            <person name="Marcus D.N."/>
            <person name="Dick G.J."/>
        </authorList>
    </citation>
    <scope>NUCLEOTIDE SEQUENCE [LARGE SCALE GENOMIC DNA]</scope>
    <source>
        <strain evidence="3">A7</strain>
    </source>
</reference>
<evidence type="ECO:0000313" key="4">
    <source>
        <dbReference type="Proteomes" id="UP000192505"/>
    </source>
</evidence>
<dbReference type="CDD" id="cd13671">
    <property type="entry name" value="PBP2_TRAP_SBP_like_3"/>
    <property type="match status" value="1"/>
</dbReference>
<dbReference type="GO" id="GO:0055085">
    <property type="term" value="P:transmembrane transport"/>
    <property type="evidence" value="ECO:0007669"/>
    <property type="project" value="InterPro"/>
</dbReference>
<dbReference type="AlphaFoldDB" id="A0A1W9KSE7"/>
<dbReference type="PANTHER" id="PTHR33376:SF2">
    <property type="entry name" value="DICARBOXYLATE-BINDING PERIPLASMIC PROTEIN"/>
    <property type="match status" value="1"/>
</dbReference>
<keyword evidence="1 2" id="KW-0732">Signal</keyword>
<sequence length="324" mass="35680">MKTNVKKILAAALVAAFAVGSAYARDFRSADVHPLDYPTVMTVKKIGEIISQKTGGKYNVKVFGNSSLGSEKDTVEQVKIGALDMVRVNTAAFHGIVPESMVPSFPFIFRDIEHFRHAMNGPAGDDILAAFDKAGFVGLALWESGARSIYAKKPVRNLADVKGMKIRVQQSDLWVSLVQAMGANPTPIPWAEVYTALKTGLVDAGENNYPSYETVKHYEAAPIFSETQHVMAPEVLIFSKKVWDTLSKEEQKIIRDAVKETIPYYIDLWAKKEQASKAAAQKAGATFINDVNKAEFVGVMKPVWDKFSPTPELKALVQKIVNTK</sequence>
<accession>A0A1W9KSE7</accession>
<evidence type="ECO:0000313" key="3">
    <source>
        <dbReference type="EMBL" id="OQW87304.1"/>
    </source>
</evidence>
<feature type="chain" id="PRO_5012732680" evidence="2">
    <location>
        <begin position="25"/>
        <end position="324"/>
    </location>
</feature>
<feature type="signal peptide" evidence="2">
    <location>
        <begin position="1"/>
        <end position="24"/>
    </location>
</feature>
<evidence type="ECO:0000256" key="1">
    <source>
        <dbReference type="ARBA" id="ARBA00022729"/>
    </source>
</evidence>
<dbReference type="GO" id="GO:0030246">
    <property type="term" value="F:carbohydrate binding"/>
    <property type="evidence" value="ECO:0007669"/>
    <property type="project" value="TreeGrafter"/>
</dbReference>
<comment type="caution">
    <text evidence="3">The sequence shown here is derived from an EMBL/GenBank/DDBJ whole genome shotgun (WGS) entry which is preliminary data.</text>
</comment>
<name>A0A1W9KSE7_9BURK</name>
<dbReference type="Gene3D" id="3.40.190.170">
    <property type="entry name" value="Bacterial extracellular solute-binding protein, family 7"/>
    <property type="match status" value="1"/>
</dbReference>
<organism evidence="3 4">
    <name type="scientific">Rhodoferax ferrireducens</name>
    <dbReference type="NCBI Taxonomy" id="192843"/>
    <lineage>
        <taxon>Bacteria</taxon>
        <taxon>Pseudomonadati</taxon>
        <taxon>Pseudomonadota</taxon>
        <taxon>Betaproteobacteria</taxon>
        <taxon>Burkholderiales</taxon>
        <taxon>Comamonadaceae</taxon>
        <taxon>Rhodoferax</taxon>
    </lineage>
</organism>
<dbReference type="NCBIfam" id="NF037995">
    <property type="entry name" value="TRAP_S1"/>
    <property type="match status" value="1"/>
</dbReference>
<evidence type="ECO:0000256" key="2">
    <source>
        <dbReference type="SAM" id="SignalP"/>
    </source>
</evidence>
<dbReference type="GO" id="GO:0030288">
    <property type="term" value="C:outer membrane-bounded periplasmic space"/>
    <property type="evidence" value="ECO:0007669"/>
    <property type="project" value="InterPro"/>
</dbReference>
<proteinExistence type="predicted"/>
<dbReference type="InterPro" id="IPR038404">
    <property type="entry name" value="TRAP_DctP_sf"/>
</dbReference>